<feature type="region of interest" description="Disordered" evidence="1">
    <location>
        <begin position="41"/>
        <end position="107"/>
    </location>
</feature>
<dbReference type="Proteomes" id="UP001066276">
    <property type="component" value="Chromosome 3_2"/>
</dbReference>
<dbReference type="EMBL" id="JANPWB010000006">
    <property type="protein sequence ID" value="KAJ1178845.1"/>
    <property type="molecule type" value="Genomic_DNA"/>
</dbReference>
<evidence type="ECO:0000313" key="3">
    <source>
        <dbReference type="Proteomes" id="UP001066276"/>
    </source>
</evidence>
<evidence type="ECO:0000313" key="2">
    <source>
        <dbReference type="EMBL" id="KAJ1178845.1"/>
    </source>
</evidence>
<evidence type="ECO:0000256" key="1">
    <source>
        <dbReference type="SAM" id="MobiDB-lite"/>
    </source>
</evidence>
<protein>
    <submittedName>
        <fullName evidence="2">Uncharacterized protein</fullName>
    </submittedName>
</protein>
<sequence>MIGPLREASEVVSWPPGTGCERAAIREAPAASVEAWLMKGESPELQRPTGEEGPGAPNKTQEIREGGRGVRRLMLPGSGGALRGGAVPSQLSWRDGEGPGNGLGRTWRPTVLPGANRLRRRAEWGAPGAILNWQRGVKVGRVHRRSGSRGRALVERH</sequence>
<reference evidence="2" key="1">
    <citation type="journal article" date="2022" name="bioRxiv">
        <title>Sequencing and chromosome-scale assembly of the giantPleurodeles waltlgenome.</title>
        <authorList>
            <person name="Brown T."/>
            <person name="Elewa A."/>
            <person name="Iarovenko S."/>
            <person name="Subramanian E."/>
            <person name="Araus A.J."/>
            <person name="Petzold A."/>
            <person name="Susuki M."/>
            <person name="Suzuki K.-i.T."/>
            <person name="Hayashi T."/>
            <person name="Toyoda A."/>
            <person name="Oliveira C."/>
            <person name="Osipova E."/>
            <person name="Leigh N.D."/>
            <person name="Simon A."/>
            <person name="Yun M.H."/>
        </authorList>
    </citation>
    <scope>NUCLEOTIDE SEQUENCE</scope>
    <source>
        <strain evidence="2">20211129_DDA</strain>
        <tissue evidence="2">Liver</tissue>
    </source>
</reference>
<comment type="caution">
    <text evidence="2">The sequence shown here is derived from an EMBL/GenBank/DDBJ whole genome shotgun (WGS) entry which is preliminary data.</text>
</comment>
<name>A0AAV7TRL0_PLEWA</name>
<dbReference type="AlphaFoldDB" id="A0AAV7TRL0"/>
<gene>
    <name evidence="2" type="ORF">NDU88_004087</name>
</gene>
<accession>A0AAV7TRL0</accession>
<keyword evidence="3" id="KW-1185">Reference proteome</keyword>
<proteinExistence type="predicted"/>
<organism evidence="2 3">
    <name type="scientific">Pleurodeles waltl</name>
    <name type="common">Iberian ribbed newt</name>
    <dbReference type="NCBI Taxonomy" id="8319"/>
    <lineage>
        <taxon>Eukaryota</taxon>
        <taxon>Metazoa</taxon>
        <taxon>Chordata</taxon>
        <taxon>Craniata</taxon>
        <taxon>Vertebrata</taxon>
        <taxon>Euteleostomi</taxon>
        <taxon>Amphibia</taxon>
        <taxon>Batrachia</taxon>
        <taxon>Caudata</taxon>
        <taxon>Salamandroidea</taxon>
        <taxon>Salamandridae</taxon>
        <taxon>Pleurodelinae</taxon>
        <taxon>Pleurodeles</taxon>
    </lineage>
</organism>